<evidence type="ECO:0000313" key="2">
    <source>
        <dbReference type="Proteomes" id="UP001057279"/>
    </source>
</evidence>
<evidence type="ECO:0000313" key="1">
    <source>
        <dbReference type="EMBL" id="KAI4583520.1"/>
    </source>
</evidence>
<dbReference type="EMBL" id="CM043032">
    <property type="protein sequence ID" value="KAI4583520.1"/>
    <property type="molecule type" value="Genomic_DNA"/>
</dbReference>
<protein>
    <submittedName>
        <fullName evidence="1">Uncharacterized protein</fullName>
    </submittedName>
</protein>
<name>A0ACB9V0U6_9CETA</name>
<comment type="caution">
    <text evidence="1">The sequence shown here is derived from an EMBL/GenBank/DDBJ whole genome shotgun (WGS) entry which is preliminary data.</text>
</comment>
<proteinExistence type="predicted"/>
<reference evidence="1" key="1">
    <citation type="submission" date="2022-03" db="EMBL/GenBank/DDBJ databases">
        <title>Genomic analyses of argali, domestic sheep and their hybrids provide insights into chromosomal evolution, heterosis and genetic basis of agronomic traits.</title>
        <authorList>
            <person name="Li M."/>
        </authorList>
    </citation>
    <scope>NUCLEOTIDE SEQUENCE</scope>
    <source>
        <strain evidence="1">F1 hybrid</strain>
    </source>
</reference>
<sequence>MDSPGHSTGAGGRFLLPGTERRSPALQADSLPAEPPGKACCCCCQVASLVSDSVRPRPWDSPGKNTGVGCHVLLQCRKVKVKSLSRIRLFATPWTAAHQAPPSIGFSRQEYWSGVPLPSPREALQKV</sequence>
<gene>
    <name evidence="1" type="ORF">MJG53_008733</name>
</gene>
<dbReference type="Proteomes" id="UP001057279">
    <property type="component" value="Linkage Group LG07"/>
</dbReference>
<accession>A0ACB9V0U6</accession>
<keyword evidence="2" id="KW-1185">Reference proteome</keyword>
<organism evidence="1 2">
    <name type="scientific">Ovis ammon polii x Ovis aries</name>
    <dbReference type="NCBI Taxonomy" id="2918886"/>
    <lineage>
        <taxon>Eukaryota</taxon>
        <taxon>Metazoa</taxon>
        <taxon>Chordata</taxon>
        <taxon>Craniata</taxon>
        <taxon>Vertebrata</taxon>
        <taxon>Euteleostomi</taxon>
        <taxon>Mammalia</taxon>
        <taxon>Eutheria</taxon>
        <taxon>Laurasiatheria</taxon>
        <taxon>Artiodactyla</taxon>
        <taxon>Ruminantia</taxon>
        <taxon>Pecora</taxon>
        <taxon>Bovidae</taxon>
        <taxon>Caprinae</taxon>
        <taxon>Ovis</taxon>
    </lineage>
</organism>